<evidence type="ECO:0000313" key="1">
    <source>
        <dbReference type="EMBL" id="MBB5429429.1"/>
    </source>
</evidence>
<name>A0A7W8Q0M0_PARAM</name>
<dbReference type="AlphaFoldDB" id="A0A7W8Q0M0"/>
<dbReference type="Proteomes" id="UP000592780">
    <property type="component" value="Unassembled WGS sequence"/>
</dbReference>
<keyword evidence="2" id="KW-1185">Reference proteome</keyword>
<reference evidence="1 2" key="1">
    <citation type="submission" date="2020-08" db="EMBL/GenBank/DDBJ databases">
        <title>Genomic Encyclopedia of Type Strains, Phase IV (KMG-V): Genome sequencing to study the core and pangenomes of soil and plant-associated prokaryotes.</title>
        <authorList>
            <person name="Whitman W."/>
        </authorList>
    </citation>
    <scope>NUCLEOTIDE SEQUENCE [LARGE SCALE GENOMIC DNA]</scope>
    <source>
        <strain evidence="1 2">JPY158</strain>
    </source>
</reference>
<comment type="caution">
    <text evidence="1">The sequence shown here is derived from an EMBL/GenBank/DDBJ whole genome shotgun (WGS) entry which is preliminary data.</text>
</comment>
<accession>A0A7W8Q0M0</accession>
<proteinExistence type="predicted"/>
<evidence type="ECO:0000313" key="2">
    <source>
        <dbReference type="Proteomes" id="UP000592780"/>
    </source>
</evidence>
<dbReference type="EMBL" id="JACHDD010000027">
    <property type="protein sequence ID" value="MBB5429429.1"/>
    <property type="molecule type" value="Genomic_DNA"/>
</dbReference>
<gene>
    <name evidence="1" type="ORF">HDG40_007626</name>
</gene>
<organism evidence="1 2">
    <name type="scientific">Paraburkholderia atlantica</name>
    <dbReference type="NCBI Taxonomy" id="2654982"/>
    <lineage>
        <taxon>Bacteria</taxon>
        <taxon>Pseudomonadati</taxon>
        <taxon>Pseudomonadota</taxon>
        <taxon>Betaproteobacteria</taxon>
        <taxon>Burkholderiales</taxon>
        <taxon>Burkholderiaceae</taxon>
        <taxon>Paraburkholderia</taxon>
    </lineage>
</organism>
<sequence length="107" mass="11869">MEPGYRVTNARAYNQSLRKGGMISLYVPGGDLKAQLINAKSRTPGVSGREPTYTTAYIELIFTFYRLFGWGGCGRSPAIWRTNGRLAGWTSRCPAPVSWANGSLHRR</sequence>
<protein>
    <submittedName>
        <fullName evidence="1">Uncharacterized protein</fullName>
    </submittedName>
</protein>